<feature type="transmembrane region" description="Helical" evidence="3">
    <location>
        <begin position="189"/>
        <end position="211"/>
    </location>
</feature>
<dbReference type="CDD" id="cd00130">
    <property type="entry name" value="PAS"/>
    <property type="match status" value="1"/>
</dbReference>
<dbReference type="InterPro" id="IPR000160">
    <property type="entry name" value="GGDEF_dom"/>
</dbReference>
<dbReference type="Proteomes" id="UP000011866">
    <property type="component" value="Chromosome"/>
</dbReference>
<evidence type="ECO:0000259" key="4">
    <source>
        <dbReference type="PROSITE" id="PS50112"/>
    </source>
</evidence>
<dbReference type="AlphaFoldDB" id="M5DV33"/>
<dbReference type="EC" id="2.7.7.65" evidence="2"/>
<dbReference type="PANTHER" id="PTHR45138:SF2">
    <property type="entry name" value="DIGUANYLATE CYCLASE VDCA"/>
    <property type="match status" value="1"/>
</dbReference>
<reference evidence="6 7" key="1">
    <citation type="journal article" date="2013" name="Genome Announc.">
        <title>Genome Sequence of Thalassolituus oleivorans MIL-1 (DSM 14913T).</title>
        <authorList>
            <person name="Golyshin P.N."/>
            <person name="Werner J."/>
            <person name="Chernikova T.N."/>
            <person name="Tran H."/>
            <person name="Ferrer M."/>
            <person name="Yakimov M.M."/>
            <person name="Teeling H."/>
            <person name="Golyshina O.V."/>
        </authorList>
    </citation>
    <scope>NUCLEOTIDE SEQUENCE [LARGE SCALE GENOMIC DNA]</scope>
    <source>
        <strain evidence="6 7">MIL-1</strain>
    </source>
</reference>
<keyword evidence="3" id="KW-0472">Membrane</keyword>
<dbReference type="SMART" id="SM00091">
    <property type="entry name" value="PAS"/>
    <property type="match status" value="1"/>
</dbReference>
<dbReference type="FunFam" id="3.30.70.270:FF:000001">
    <property type="entry name" value="Diguanylate cyclase domain protein"/>
    <property type="match status" value="1"/>
</dbReference>
<dbReference type="STRING" id="187493.CN03_04860"/>
<feature type="domain" description="PAS" evidence="4">
    <location>
        <begin position="301"/>
        <end position="371"/>
    </location>
</feature>
<evidence type="ECO:0000259" key="5">
    <source>
        <dbReference type="PROSITE" id="PS50887"/>
    </source>
</evidence>
<name>M5DV33_9GAMM</name>
<proteinExistence type="predicted"/>
<dbReference type="RefSeq" id="WP_015487808.1">
    <property type="nucleotide sequence ID" value="NC_020888.1"/>
</dbReference>
<feature type="transmembrane region" description="Helical" evidence="3">
    <location>
        <begin position="257"/>
        <end position="279"/>
    </location>
</feature>
<dbReference type="GeneID" id="79177462"/>
<dbReference type="Gene3D" id="3.30.70.270">
    <property type="match status" value="1"/>
</dbReference>
<sequence>MDISPPSQQALKLNWQAFQNLGARALALLVLAVAAAVLLGWIAAIPTITRFADDFPAMVFNTALFFALLSLGLICDRHVVFGFCSKITGTIVFVLSALTLLQYWLDMSLGIDEWFWSDDSADPLSLRSSPSTCWTFMLLSGLMMVGSILRRHSHNLVIALIILGALTPTTGVVIYIYDYSDLAKVDAFSTMAIHTSVSFILLYMAVAMGVGRRNGADHYPDDGPGFRQFRRLILPTLFIPLGTGAVLHQLVNQEYLTASFGLAIMASGFCLTIVSVLLWNSRREDEWFDSINQEIEARVGAQSQLTMLLDTISKGVLFVGRDGKIKLANDGASQLFEFPVEYLQGRHIRELLASSAHESFDKHFDHFINCQNRTHYTHQPFRISARNASGDEFPVLASVGYLSEAKDNGFGVLLLNGEMIERQMEQLRHKVRTDHLTLVGNRSSFDARMDELNAYGSRSEQAVALIMVDIDHFKKVNDRFGHAAGDSILSDFAREVEDSLRYSDSLYRYGGEEFVIVTIGASLPHVRMLAERIRMRVESYPFPYKTKTIHITCSLGVAVRLPEETLEHCLERADNSLFVAKNTGRNRVVVNERHDMN</sequence>
<dbReference type="InterPro" id="IPR035965">
    <property type="entry name" value="PAS-like_dom_sf"/>
</dbReference>
<dbReference type="InterPro" id="IPR050469">
    <property type="entry name" value="Diguanylate_Cyclase"/>
</dbReference>
<dbReference type="EMBL" id="HF680312">
    <property type="protein sequence ID" value="CCU73093.1"/>
    <property type="molecule type" value="Genomic_DNA"/>
</dbReference>
<feature type="transmembrane region" description="Helical" evidence="3">
    <location>
        <begin position="125"/>
        <end position="149"/>
    </location>
</feature>
<feature type="transmembrane region" description="Helical" evidence="3">
    <location>
        <begin position="156"/>
        <end position="177"/>
    </location>
</feature>
<dbReference type="PROSITE" id="PS50887">
    <property type="entry name" value="GGDEF"/>
    <property type="match status" value="1"/>
</dbReference>
<dbReference type="PROSITE" id="PS50112">
    <property type="entry name" value="PAS"/>
    <property type="match status" value="1"/>
</dbReference>
<dbReference type="Pfam" id="PF24820">
    <property type="entry name" value="Diguanyl_cycl_sensor"/>
    <property type="match status" value="1"/>
</dbReference>
<keyword evidence="3" id="KW-0812">Transmembrane</keyword>
<protein>
    <recommendedName>
        <fullName evidence="2">diguanylate cyclase</fullName>
        <ecNumber evidence="2">2.7.7.65</ecNumber>
    </recommendedName>
</protein>
<dbReference type="SUPFAM" id="SSF55073">
    <property type="entry name" value="Nucleotide cyclase"/>
    <property type="match status" value="1"/>
</dbReference>
<dbReference type="GO" id="GO:0005886">
    <property type="term" value="C:plasma membrane"/>
    <property type="evidence" value="ECO:0007669"/>
    <property type="project" value="TreeGrafter"/>
</dbReference>
<keyword evidence="7" id="KW-1185">Reference proteome</keyword>
<dbReference type="eggNOG" id="COG3706">
    <property type="taxonomic scope" value="Bacteria"/>
</dbReference>
<feature type="domain" description="GGDEF" evidence="5">
    <location>
        <begin position="461"/>
        <end position="593"/>
    </location>
</feature>
<dbReference type="InterPro" id="IPR043128">
    <property type="entry name" value="Rev_trsase/Diguanyl_cyclase"/>
</dbReference>
<dbReference type="HOGENOM" id="CLU_457022_0_0_6"/>
<dbReference type="InterPro" id="IPR059127">
    <property type="entry name" value="Diguanyl_cycl_sensor_dom"/>
</dbReference>
<organism evidence="6 7">
    <name type="scientific">Thalassolituus oleivorans MIL-1</name>
    <dbReference type="NCBI Taxonomy" id="1298593"/>
    <lineage>
        <taxon>Bacteria</taxon>
        <taxon>Pseudomonadati</taxon>
        <taxon>Pseudomonadota</taxon>
        <taxon>Gammaproteobacteria</taxon>
        <taxon>Oceanospirillales</taxon>
        <taxon>Oceanospirillaceae</taxon>
        <taxon>Thalassolituus</taxon>
    </lineage>
</organism>
<feature type="transmembrane region" description="Helical" evidence="3">
    <location>
        <begin position="55"/>
        <end position="75"/>
    </location>
</feature>
<feature type="transmembrane region" description="Helical" evidence="3">
    <location>
        <begin position="232"/>
        <end position="251"/>
    </location>
</feature>
<evidence type="ECO:0000256" key="2">
    <source>
        <dbReference type="ARBA" id="ARBA00012528"/>
    </source>
</evidence>
<dbReference type="SMART" id="SM00267">
    <property type="entry name" value="GGDEF"/>
    <property type="match status" value="1"/>
</dbReference>
<dbReference type="NCBIfam" id="TIGR00254">
    <property type="entry name" value="GGDEF"/>
    <property type="match status" value="1"/>
</dbReference>
<dbReference type="GO" id="GO:0052621">
    <property type="term" value="F:diguanylate cyclase activity"/>
    <property type="evidence" value="ECO:0007669"/>
    <property type="project" value="UniProtKB-EC"/>
</dbReference>
<dbReference type="InterPro" id="IPR029787">
    <property type="entry name" value="Nucleotide_cyclase"/>
</dbReference>
<feature type="transmembrane region" description="Helical" evidence="3">
    <location>
        <begin position="87"/>
        <end position="105"/>
    </location>
</feature>
<dbReference type="KEGG" id="tol:TOL_2695"/>
<gene>
    <name evidence="6" type="ORF">TOL_2695</name>
</gene>
<dbReference type="GO" id="GO:0043709">
    <property type="term" value="P:cell adhesion involved in single-species biofilm formation"/>
    <property type="evidence" value="ECO:0007669"/>
    <property type="project" value="TreeGrafter"/>
</dbReference>
<dbReference type="Pfam" id="PF00990">
    <property type="entry name" value="GGDEF"/>
    <property type="match status" value="1"/>
</dbReference>
<evidence type="ECO:0000313" key="7">
    <source>
        <dbReference type="Proteomes" id="UP000011866"/>
    </source>
</evidence>
<evidence type="ECO:0000256" key="1">
    <source>
        <dbReference type="ARBA" id="ARBA00001946"/>
    </source>
</evidence>
<dbReference type="Gene3D" id="3.30.450.20">
    <property type="entry name" value="PAS domain"/>
    <property type="match status" value="1"/>
</dbReference>
<dbReference type="NCBIfam" id="TIGR00229">
    <property type="entry name" value="sensory_box"/>
    <property type="match status" value="1"/>
</dbReference>
<accession>M5DV33</accession>
<keyword evidence="3" id="KW-1133">Transmembrane helix</keyword>
<evidence type="ECO:0000313" key="6">
    <source>
        <dbReference type="EMBL" id="CCU73093.1"/>
    </source>
</evidence>
<dbReference type="GO" id="GO:1902201">
    <property type="term" value="P:negative regulation of bacterial-type flagellum-dependent cell motility"/>
    <property type="evidence" value="ECO:0007669"/>
    <property type="project" value="TreeGrafter"/>
</dbReference>
<evidence type="ECO:0000256" key="3">
    <source>
        <dbReference type="SAM" id="Phobius"/>
    </source>
</evidence>
<feature type="transmembrane region" description="Helical" evidence="3">
    <location>
        <begin position="21"/>
        <end position="43"/>
    </location>
</feature>
<comment type="cofactor">
    <cofactor evidence="1">
        <name>Mg(2+)</name>
        <dbReference type="ChEBI" id="CHEBI:18420"/>
    </cofactor>
</comment>
<dbReference type="InterPro" id="IPR000014">
    <property type="entry name" value="PAS"/>
</dbReference>
<dbReference type="SUPFAM" id="SSF55785">
    <property type="entry name" value="PYP-like sensor domain (PAS domain)"/>
    <property type="match status" value="1"/>
</dbReference>
<dbReference type="PANTHER" id="PTHR45138">
    <property type="entry name" value="REGULATORY COMPONENTS OF SENSORY TRANSDUCTION SYSTEM"/>
    <property type="match status" value="1"/>
</dbReference>
<dbReference type="CDD" id="cd01949">
    <property type="entry name" value="GGDEF"/>
    <property type="match status" value="1"/>
</dbReference>